<feature type="binding site" evidence="4">
    <location>
        <position position="90"/>
    </location>
    <ligand>
        <name>NADP(+)</name>
        <dbReference type="ChEBI" id="CHEBI:58349"/>
    </ligand>
</feature>
<dbReference type="UniPathway" id="UPA00094"/>
<feature type="binding site" evidence="4">
    <location>
        <begin position="12"/>
        <end position="15"/>
    </location>
    <ligand>
        <name>NADP(+)</name>
        <dbReference type="ChEBI" id="CHEBI:58349"/>
    </ligand>
</feature>
<dbReference type="SMART" id="SM00822">
    <property type="entry name" value="PKS_KR"/>
    <property type="match status" value="1"/>
</dbReference>
<dbReference type="InterPro" id="IPR011284">
    <property type="entry name" value="3oxo_ACP_reduc"/>
</dbReference>
<dbReference type="FunFam" id="3.40.50.720:FF:000173">
    <property type="entry name" value="3-oxoacyl-[acyl-carrier protein] reductase"/>
    <property type="match status" value="1"/>
</dbReference>
<feature type="binding site" evidence="4">
    <location>
        <position position="188"/>
    </location>
    <ligand>
        <name>NADP(+)</name>
        <dbReference type="ChEBI" id="CHEBI:58349"/>
    </ligand>
</feature>
<dbReference type="NCBIfam" id="NF009464">
    <property type="entry name" value="PRK12824.1"/>
    <property type="match status" value="1"/>
</dbReference>
<protein>
    <recommendedName>
        <fullName evidence="5">3-oxoacyl-[acyl-carrier-protein] reductase</fullName>
        <ecNumber evidence="5">1.1.1.100</ecNumber>
    </recommendedName>
</protein>
<comment type="similarity">
    <text evidence="1 5">Belongs to the short-chain dehydrogenases/reductases (SDR) family.</text>
</comment>
<dbReference type="PANTHER" id="PTHR42879">
    <property type="entry name" value="3-OXOACYL-(ACYL-CARRIER-PROTEIN) REDUCTASE"/>
    <property type="match status" value="1"/>
</dbReference>
<name>A0A5C6BRY7_9PLAN</name>
<feature type="binding site" evidence="4">
    <location>
        <begin position="155"/>
        <end position="159"/>
    </location>
    <ligand>
        <name>NADP(+)</name>
        <dbReference type="ChEBI" id="CHEBI:58349"/>
    </ligand>
</feature>
<dbReference type="NCBIfam" id="NF009466">
    <property type="entry name" value="PRK12826.1-2"/>
    <property type="match status" value="1"/>
</dbReference>
<reference evidence="7 8" key="1">
    <citation type="submission" date="2019-02" db="EMBL/GenBank/DDBJ databases">
        <title>Deep-cultivation of Planctomycetes and their phenomic and genomic characterization uncovers novel biology.</title>
        <authorList>
            <person name="Wiegand S."/>
            <person name="Jogler M."/>
            <person name="Boedeker C."/>
            <person name="Pinto D."/>
            <person name="Vollmers J."/>
            <person name="Rivas-Marin E."/>
            <person name="Kohn T."/>
            <person name="Peeters S.H."/>
            <person name="Heuer A."/>
            <person name="Rast P."/>
            <person name="Oberbeckmann S."/>
            <person name="Bunk B."/>
            <person name="Jeske O."/>
            <person name="Meyerdierks A."/>
            <person name="Storesund J.E."/>
            <person name="Kallscheuer N."/>
            <person name="Luecker S."/>
            <person name="Lage O.M."/>
            <person name="Pohl T."/>
            <person name="Merkel B.J."/>
            <person name="Hornburger P."/>
            <person name="Mueller R.-W."/>
            <person name="Bruemmer F."/>
            <person name="Labrenz M."/>
            <person name="Spormann A.M."/>
            <person name="Op Den Camp H."/>
            <person name="Overmann J."/>
            <person name="Amann R."/>
            <person name="Jetten M.S.M."/>
            <person name="Mascher T."/>
            <person name="Medema M.H."/>
            <person name="Devos D.P."/>
            <person name="Kaster A.-K."/>
            <person name="Ovreas L."/>
            <person name="Rohde M."/>
            <person name="Galperin M.Y."/>
            <person name="Jogler C."/>
        </authorList>
    </citation>
    <scope>NUCLEOTIDE SEQUENCE [LARGE SCALE GENOMIC DNA]</scope>
    <source>
        <strain evidence="7 8">CA54</strain>
    </source>
</reference>
<dbReference type="SUPFAM" id="SSF51735">
    <property type="entry name" value="NAD(P)-binding Rossmann-fold domains"/>
    <property type="match status" value="1"/>
</dbReference>
<keyword evidence="8" id="KW-1185">Reference proteome</keyword>
<feature type="active site" description="Proton acceptor" evidence="3">
    <location>
        <position position="155"/>
    </location>
</feature>
<dbReference type="PRINTS" id="PR00081">
    <property type="entry name" value="GDHRDH"/>
</dbReference>
<evidence type="ECO:0000259" key="6">
    <source>
        <dbReference type="SMART" id="SM00822"/>
    </source>
</evidence>
<keyword evidence="4 5" id="KW-0521">NADP</keyword>
<dbReference type="PRINTS" id="PR00080">
    <property type="entry name" value="SDRFAMILY"/>
</dbReference>
<dbReference type="InterPro" id="IPR002347">
    <property type="entry name" value="SDR_fam"/>
</dbReference>
<keyword evidence="2 5" id="KW-0560">Oxidoreductase</keyword>
<sequence>MSLEGKTALVTGGSRGIGKAIVWALARAGAKVAFVYQSSKEAADQLVSDLELDQHEALAIQADVKDKDAADAAVAQVLEKWEKIDILVNNAGIIRDTLLAQMSPQQWQEVIDTNLTSVYNFCQAVTRPMMSARYGRIVNMSSVAAEFGNSGQVNYASSKAGMIGFTRCLATELARRGVTVNAVAPGFIETDMTEAVRNLAGSELKKKIPARRLGQPDDVAQAVLFLAGDGASYVTGQTISVDGGLTLGGF</sequence>
<comment type="function">
    <text evidence="5">Catalyzes the NADPH-dependent reduction of beta-ketoacyl-ACP substrates to beta-hydroxyacyl-ACP products, the first reductive step in the elongation cycle of fatty acid biosynthesis.</text>
</comment>
<dbReference type="GO" id="GO:0051287">
    <property type="term" value="F:NAD binding"/>
    <property type="evidence" value="ECO:0007669"/>
    <property type="project" value="UniProtKB-UniRule"/>
</dbReference>
<keyword evidence="5" id="KW-0276">Fatty acid metabolism</keyword>
<dbReference type="GO" id="GO:0004316">
    <property type="term" value="F:3-oxoacyl-[acyl-carrier-protein] reductase (NADPH) activity"/>
    <property type="evidence" value="ECO:0007669"/>
    <property type="project" value="UniProtKB-UniRule"/>
</dbReference>
<comment type="subunit">
    <text evidence="5">Homotetramer.</text>
</comment>
<keyword evidence="5" id="KW-0443">Lipid metabolism</keyword>
<evidence type="ECO:0000313" key="7">
    <source>
        <dbReference type="EMBL" id="TWU13649.1"/>
    </source>
</evidence>
<keyword evidence="5" id="KW-0275">Fatty acid biosynthesis</keyword>
<dbReference type="NCBIfam" id="TIGR01830">
    <property type="entry name" value="3oxo_ACP_reduc"/>
    <property type="match status" value="1"/>
</dbReference>
<comment type="catalytic activity">
    <reaction evidence="5">
        <text>a (3R)-hydroxyacyl-[ACP] + NADP(+) = a 3-oxoacyl-[ACP] + NADPH + H(+)</text>
        <dbReference type="Rhea" id="RHEA:17397"/>
        <dbReference type="Rhea" id="RHEA-COMP:9916"/>
        <dbReference type="Rhea" id="RHEA-COMP:9945"/>
        <dbReference type="ChEBI" id="CHEBI:15378"/>
        <dbReference type="ChEBI" id="CHEBI:57783"/>
        <dbReference type="ChEBI" id="CHEBI:58349"/>
        <dbReference type="ChEBI" id="CHEBI:78776"/>
        <dbReference type="ChEBI" id="CHEBI:78827"/>
        <dbReference type="EC" id="1.1.1.100"/>
    </reaction>
</comment>
<dbReference type="Gene3D" id="3.40.50.720">
    <property type="entry name" value="NAD(P)-binding Rossmann-like Domain"/>
    <property type="match status" value="1"/>
</dbReference>
<dbReference type="OrthoDB" id="9803333at2"/>
<dbReference type="InterPro" id="IPR050259">
    <property type="entry name" value="SDR"/>
</dbReference>
<evidence type="ECO:0000256" key="4">
    <source>
        <dbReference type="PIRSR" id="PIRSR611284-2"/>
    </source>
</evidence>
<dbReference type="NCBIfam" id="NF005559">
    <property type="entry name" value="PRK07231.1"/>
    <property type="match status" value="1"/>
</dbReference>
<evidence type="ECO:0000313" key="8">
    <source>
        <dbReference type="Proteomes" id="UP000320735"/>
    </source>
</evidence>
<dbReference type="GO" id="GO:0006633">
    <property type="term" value="P:fatty acid biosynthetic process"/>
    <property type="evidence" value="ECO:0007669"/>
    <property type="project" value="UniProtKB-UniPathway"/>
</dbReference>
<dbReference type="Pfam" id="PF13561">
    <property type="entry name" value="adh_short_C2"/>
    <property type="match status" value="1"/>
</dbReference>
<evidence type="ECO:0000256" key="5">
    <source>
        <dbReference type="RuleBase" id="RU366074"/>
    </source>
</evidence>
<organism evidence="7 8">
    <name type="scientific">Symmachiella macrocystis</name>
    <dbReference type="NCBI Taxonomy" id="2527985"/>
    <lineage>
        <taxon>Bacteria</taxon>
        <taxon>Pseudomonadati</taxon>
        <taxon>Planctomycetota</taxon>
        <taxon>Planctomycetia</taxon>
        <taxon>Planctomycetales</taxon>
        <taxon>Planctomycetaceae</taxon>
        <taxon>Symmachiella</taxon>
    </lineage>
</organism>
<comment type="caution">
    <text evidence="7">The sequence shown here is derived from an EMBL/GenBank/DDBJ whole genome shotgun (WGS) entry which is preliminary data.</text>
</comment>
<dbReference type="PANTHER" id="PTHR42879:SF2">
    <property type="entry name" value="3-OXOACYL-[ACYL-CARRIER-PROTEIN] REDUCTASE FABG"/>
    <property type="match status" value="1"/>
</dbReference>
<comment type="pathway">
    <text evidence="5">Lipid metabolism; fatty acid biosynthesis.</text>
</comment>
<dbReference type="InterPro" id="IPR020904">
    <property type="entry name" value="Sc_DH/Rdtase_CS"/>
</dbReference>
<dbReference type="InterPro" id="IPR057326">
    <property type="entry name" value="KR_dom"/>
</dbReference>
<dbReference type="Proteomes" id="UP000320735">
    <property type="component" value="Unassembled WGS sequence"/>
</dbReference>
<dbReference type="RefSeq" id="WP_146370946.1">
    <property type="nucleotide sequence ID" value="NZ_SJPP01000001.1"/>
</dbReference>
<evidence type="ECO:0000256" key="3">
    <source>
        <dbReference type="PIRSR" id="PIRSR611284-1"/>
    </source>
</evidence>
<evidence type="ECO:0000256" key="2">
    <source>
        <dbReference type="ARBA" id="ARBA00023002"/>
    </source>
</evidence>
<feature type="domain" description="Ketoreductase" evidence="6">
    <location>
        <begin position="6"/>
        <end position="186"/>
    </location>
</feature>
<dbReference type="PROSITE" id="PS00061">
    <property type="entry name" value="ADH_SHORT"/>
    <property type="match status" value="1"/>
</dbReference>
<gene>
    <name evidence="7" type="primary">fabG_6</name>
    <name evidence="7" type="ORF">CA54_24840</name>
</gene>
<evidence type="ECO:0000256" key="1">
    <source>
        <dbReference type="ARBA" id="ARBA00006484"/>
    </source>
</evidence>
<dbReference type="InterPro" id="IPR036291">
    <property type="entry name" value="NAD(P)-bd_dom_sf"/>
</dbReference>
<dbReference type="AlphaFoldDB" id="A0A5C6BRY7"/>
<dbReference type="EMBL" id="SJPP01000001">
    <property type="protein sequence ID" value="TWU13649.1"/>
    <property type="molecule type" value="Genomic_DNA"/>
</dbReference>
<keyword evidence="5" id="KW-0444">Lipid biosynthesis</keyword>
<dbReference type="EC" id="1.1.1.100" evidence="5"/>
<dbReference type="CDD" id="cd05333">
    <property type="entry name" value="BKR_SDR_c"/>
    <property type="match status" value="1"/>
</dbReference>
<proteinExistence type="inferred from homology"/>
<accession>A0A5C6BRY7</accession>